<evidence type="ECO:0000256" key="6">
    <source>
        <dbReference type="ARBA" id="ARBA00023136"/>
    </source>
</evidence>
<dbReference type="GO" id="GO:0004190">
    <property type="term" value="F:aspartic-type endopeptidase activity"/>
    <property type="evidence" value="ECO:0007669"/>
    <property type="project" value="InterPro"/>
</dbReference>
<comment type="subcellular location">
    <subcellularLocation>
        <location evidence="1">Cell membrane</location>
        <topology evidence="1">Multi-pass membrane protein</topology>
    </subcellularLocation>
</comment>
<dbReference type="Pfam" id="PF06750">
    <property type="entry name" value="A24_N_bact"/>
    <property type="match status" value="1"/>
</dbReference>
<evidence type="ECO:0000256" key="5">
    <source>
        <dbReference type="ARBA" id="ARBA00022989"/>
    </source>
</evidence>
<dbReference type="PANTHER" id="PTHR30487">
    <property type="entry name" value="TYPE 4 PREPILIN-LIKE PROTEINS LEADER PEPTIDE-PROCESSING ENZYME"/>
    <property type="match status" value="1"/>
</dbReference>
<keyword evidence="6 7" id="KW-0472">Membrane</keyword>
<dbReference type="GO" id="GO:0006465">
    <property type="term" value="P:signal peptide processing"/>
    <property type="evidence" value="ECO:0007669"/>
    <property type="project" value="TreeGrafter"/>
</dbReference>
<organism evidence="10">
    <name type="scientific">freshwater metagenome</name>
    <dbReference type="NCBI Taxonomy" id="449393"/>
    <lineage>
        <taxon>unclassified sequences</taxon>
        <taxon>metagenomes</taxon>
        <taxon>ecological metagenomes</taxon>
    </lineage>
</organism>
<feature type="transmembrane region" description="Helical" evidence="7">
    <location>
        <begin position="201"/>
        <end position="220"/>
    </location>
</feature>
<dbReference type="GO" id="GO:0005886">
    <property type="term" value="C:plasma membrane"/>
    <property type="evidence" value="ECO:0007669"/>
    <property type="project" value="UniProtKB-SubCell"/>
</dbReference>
<evidence type="ECO:0000259" key="9">
    <source>
        <dbReference type="Pfam" id="PF06750"/>
    </source>
</evidence>
<protein>
    <submittedName>
        <fullName evidence="10">Unannotated protein</fullName>
    </submittedName>
</protein>
<gene>
    <name evidence="10" type="ORF">UFOPK3789_00412</name>
</gene>
<dbReference type="InterPro" id="IPR000045">
    <property type="entry name" value="Prepilin_IV_endopep_pep"/>
</dbReference>
<feature type="transmembrane region" description="Helical" evidence="7">
    <location>
        <begin position="98"/>
        <end position="116"/>
    </location>
</feature>
<evidence type="ECO:0000256" key="7">
    <source>
        <dbReference type="SAM" id="Phobius"/>
    </source>
</evidence>
<proteinExistence type="inferred from homology"/>
<evidence type="ECO:0000259" key="8">
    <source>
        <dbReference type="Pfam" id="PF01478"/>
    </source>
</evidence>
<sequence length="256" mass="27493">MTDFVIAISALLGLLIGSFLNVVIWRVPRHESVVSPPSRCPGCDQLIRPYDNIPVLSWLILRGKCRDCKTKISARYPLVEAGTAILWGLLAWRFAGSWALPAYLVLAGGLVVLSLIDLDTFLLPNRIVYPLTIAVTLLFVVAGVLDGGVGDFRRALLCGLVVFAVFLLLHLISPRGMGFGDVKFSFVLGVALGWVSPATAFLGIFMGFLLGSVVGIGLIATKVKTRKDHVPFGPFMALGTVSALLIGPPILRLLGQ</sequence>
<keyword evidence="5 7" id="KW-1133">Transmembrane helix</keyword>
<keyword evidence="4 7" id="KW-0812">Transmembrane</keyword>
<evidence type="ECO:0000256" key="1">
    <source>
        <dbReference type="ARBA" id="ARBA00004651"/>
    </source>
</evidence>
<dbReference type="PANTHER" id="PTHR30487:SF0">
    <property type="entry name" value="PREPILIN LEADER PEPTIDASE_N-METHYLTRANSFERASE-RELATED"/>
    <property type="match status" value="1"/>
</dbReference>
<keyword evidence="3" id="KW-1003">Cell membrane</keyword>
<name>A0A6J7JRW0_9ZZZZ</name>
<feature type="transmembrane region" description="Helical" evidence="7">
    <location>
        <begin position="128"/>
        <end position="146"/>
    </location>
</feature>
<accession>A0A6J7JRW0</accession>
<feature type="transmembrane region" description="Helical" evidence="7">
    <location>
        <begin position="6"/>
        <end position="25"/>
    </location>
</feature>
<reference evidence="10" key="1">
    <citation type="submission" date="2020-05" db="EMBL/GenBank/DDBJ databases">
        <authorList>
            <person name="Chiriac C."/>
            <person name="Salcher M."/>
            <person name="Ghai R."/>
            <person name="Kavagutti S V."/>
        </authorList>
    </citation>
    <scope>NUCLEOTIDE SEQUENCE</scope>
</reference>
<dbReference type="Pfam" id="PF01478">
    <property type="entry name" value="Peptidase_A24"/>
    <property type="match status" value="1"/>
</dbReference>
<dbReference type="InterPro" id="IPR010627">
    <property type="entry name" value="Prepilin_pept_A24_N"/>
</dbReference>
<evidence type="ECO:0000256" key="2">
    <source>
        <dbReference type="ARBA" id="ARBA00005801"/>
    </source>
</evidence>
<comment type="similarity">
    <text evidence="2">Belongs to the peptidase A24 family.</text>
</comment>
<feature type="domain" description="Prepilin type IV endopeptidase peptidase" evidence="8">
    <location>
        <begin position="104"/>
        <end position="211"/>
    </location>
</feature>
<dbReference type="InterPro" id="IPR050882">
    <property type="entry name" value="Prepilin_peptidase/N-MTase"/>
</dbReference>
<dbReference type="Gene3D" id="1.20.120.1220">
    <property type="match status" value="1"/>
</dbReference>
<evidence type="ECO:0000256" key="3">
    <source>
        <dbReference type="ARBA" id="ARBA00022475"/>
    </source>
</evidence>
<feature type="transmembrane region" description="Helical" evidence="7">
    <location>
        <begin position="232"/>
        <end position="251"/>
    </location>
</feature>
<evidence type="ECO:0000313" key="10">
    <source>
        <dbReference type="EMBL" id="CAB4946508.1"/>
    </source>
</evidence>
<feature type="transmembrane region" description="Helical" evidence="7">
    <location>
        <begin position="152"/>
        <end position="172"/>
    </location>
</feature>
<feature type="domain" description="Prepilin peptidase A24 N-terminal" evidence="9">
    <location>
        <begin position="11"/>
        <end position="94"/>
    </location>
</feature>
<dbReference type="EMBL" id="CAFBNL010000014">
    <property type="protein sequence ID" value="CAB4946508.1"/>
    <property type="molecule type" value="Genomic_DNA"/>
</dbReference>
<dbReference type="AlphaFoldDB" id="A0A6J7JRW0"/>
<evidence type="ECO:0000256" key="4">
    <source>
        <dbReference type="ARBA" id="ARBA00022692"/>
    </source>
</evidence>